<dbReference type="AlphaFoldDB" id="A0A0C2JWE2"/>
<accession>A0A0C2JWE2</accession>
<feature type="signal peptide" evidence="1">
    <location>
        <begin position="1"/>
        <end position="19"/>
    </location>
</feature>
<dbReference type="Proteomes" id="UP000031668">
    <property type="component" value="Unassembled WGS sequence"/>
</dbReference>
<evidence type="ECO:0000313" key="3">
    <source>
        <dbReference type="Proteomes" id="UP000031668"/>
    </source>
</evidence>
<protein>
    <submittedName>
        <fullName evidence="2">Uncharacterized protein</fullName>
    </submittedName>
</protein>
<dbReference type="EMBL" id="JWZT01000682">
    <property type="protein sequence ID" value="KII73768.1"/>
    <property type="molecule type" value="Genomic_DNA"/>
</dbReference>
<comment type="caution">
    <text evidence="2">The sequence shown here is derived from an EMBL/GenBank/DDBJ whole genome shotgun (WGS) entry which is preliminary data.</text>
</comment>
<feature type="chain" id="PRO_5002151440" evidence="1">
    <location>
        <begin position="20"/>
        <end position="290"/>
    </location>
</feature>
<gene>
    <name evidence="2" type="ORF">RF11_14628</name>
</gene>
<keyword evidence="1" id="KW-0732">Signal</keyword>
<organism evidence="2 3">
    <name type="scientific">Thelohanellus kitauei</name>
    <name type="common">Myxosporean</name>
    <dbReference type="NCBI Taxonomy" id="669202"/>
    <lineage>
        <taxon>Eukaryota</taxon>
        <taxon>Metazoa</taxon>
        <taxon>Cnidaria</taxon>
        <taxon>Myxozoa</taxon>
        <taxon>Myxosporea</taxon>
        <taxon>Bivalvulida</taxon>
        <taxon>Platysporina</taxon>
        <taxon>Myxobolidae</taxon>
        <taxon>Thelohanellus</taxon>
    </lineage>
</organism>
<evidence type="ECO:0000256" key="1">
    <source>
        <dbReference type="SAM" id="SignalP"/>
    </source>
</evidence>
<reference evidence="2 3" key="1">
    <citation type="journal article" date="2014" name="Genome Biol. Evol.">
        <title>The genome of the myxosporean Thelohanellus kitauei shows adaptations to nutrient acquisition within its fish host.</title>
        <authorList>
            <person name="Yang Y."/>
            <person name="Xiong J."/>
            <person name="Zhou Z."/>
            <person name="Huo F."/>
            <person name="Miao W."/>
            <person name="Ran C."/>
            <person name="Liu Y."/>
            <person name="Zhang J."/>
            <person name="Feng J."/>
            <person name="Wang M."/>
            <person name="Wang M."/>
            <person name="Wang L."/>
            <person name="Yao B."/>
        </authorList>
    </citation>
    <scope>NUCLEOTIDE SEQUENCE [LARGE SCALE GENOMIC DNA]</scope>
    <source>
        <strain evidence="2">Wuqing</strain>
    </source>
</reference>
<keyword evidence="3" id="KW-1185">Reference proteome</keyword>
<name>A0A0C2JWE2_THEKT</name>
<evidence type="ECO:0000313" key="2">
    <source>
        <dbReference type="EMBL" id="KII73768.1"/>
    </source>
</evidence>
<proteinExistence type="predicted"/>
<sequence length="290" mass="34524">MNLNVLFLYICCQLFEIGAFQSSINMSNACYKDSTGKLYLAVRYLENEFTPSNYFQMEISMNYYNLTNNEHKWSEAARISLGMGKDEHYFSSYRFNYLKLVERVTHEMSSIYGKLNIFVDFVPFKEEAFGRTFVLKFLKRKNDFQKTSTAVAITLQLYGFLNFIEANLSFYKNTWMGWIYECPKEQQNLTESLLTMFFYARFMIEDVLTGEILSAVYYISNERMRLEPQYSSMKLVNVRMNEFRNQNQFIEDHRHYSSTNEIIIVEELDKSHLNECIIKQISFEDVSEKF</sequence>